<evidence type="ECO:0000259" key="1">
    <source>
        <dbReference type="SMART" id="SM00394"/>
    </source>
</evidence>
<dbReference type="WBParaSite" id="nRc.2.0.1.t20717-RA">
    <property type="protein sequence ID" value="nRc.2.0.1.t20717-RA"/>
    <property type="gene ID" value="nRc.2.0.1.g20717"/>
</dbReference>
<dbReference type="InterPro" id="IPR003117">
    <property type="entry name" value="cAMP_dep_PK_reg_su_I/II_a/b"/>
</dbReference>
<dbReference type="CDD" id="cd12100">
    <property type="entry name" value="DD_CABYR_SP17"/>
    <property type="match status" value="1"/>
</dbReference>
<accession>A0A915J4S2</accession>
<evidence type="ECO:0000313" key="3">
    <source>
        <dbReference type="WBParaSite" id="nRc.2.0.1.t20717-RA"/>
    </source>
</evidence>
<name>A0A915J4S2_ROMCU</name>
<keyword evidence="2" id="KW-1185">Reference proteome</keyword>
<proteinExistence type="predicted"/>
<dbReference type="InterPro" id="IPR047579">
    <property type="entry name" value="DD_CABYR_SP17"/>
</dbReference>
<dbReference type="Gene3D" id="1.20.890.10">
    <property type="entry name" value="cAMP-dependent protein kinase regulatory subunit, dimerization-anchoring domain"/>
    <property type="match status" value="1"/>
</dbReference>
<dbReference type="Proteomes" id="UP000887565">
    <property type="component" value="Unplaced"/>
</dbReference>
<reference evidence="3" key="1">
    <citation type="submission" date="2022-11" db="UniProtKB">
        <authorList>
            <consortium name="WormBaseParasite"/>
        </authorList>
    </citation>
    <scope>IDENTIFICATION</scope>
</reference>
<evidence type="ECO:0000313" key="2">
    <source>
        <dbReference type="Proteomes" id="UP000887565"/>
    </source>
</evidence>
<feature type="domain" description="RIIa" evidence="1">
    <location>
        <begin position="109"/>
        <end position="146"/>
    </location>
</feature>
<sequence length="332" mass="37925">MGDAKTIIIKNKTAKIKETPKNDSKMQAIFLAKKFTTQNNHFMQGKDLGGREGNWIKTADTLLTKYFTVTRAFPSESLIAKPHLQIGKIIIMPENKDLENVKQKFPVPQGFRELLESLAREVLRGQPPNIYEFSALFFEYLLQKQSENEGECVIDNAKLYEEFKMELFTEVNSTPKNFHTYKHERPKHVELSKNYTEYYGYLKWQLALKQGMVSPLVGPMLGIDVVPSPRTSYVRDLQQQYAKETVCRPLAPLPASSTTPDGFYDNYEEGKPATITNDGNVKKPPIVGNMIPKNIRSVMFLHRGFEKRGRSGIPEFVLNARISNTHAYPIKT</sequence>
<protein>
    <submittedName>
        <fullName evidence="3">RIIa domain-containing protein</fullName>
    </submittedName>
</protein>
<organism evidence="2 3">
    <name type="scientific">Romanomermis culicivorax</name>
    <name type="common">Nematode worm</name>
    <dbReference type="NCBI Taxonomy" id="13658"/>
    <lineage>
        <taxon>Eukaryota</taxon>
        <taxon>Metazoa</taxon>
        <taxon>Ecdysozoa</taxon>
        <taxon>Nematoda</taxon>
        <taxon>Enoplea</taxon>
        <taxon>Dorylaimia</taxon>
        <taxon>Mermithida</taxon>
        <taxon>Mermithoidea</taxon>
        <taxon>Mermithidae</taxon>
        <taxon>Romanomermis</taxon>
    </lineage>
</organism>
<dbReference type="Pfam" id="PF02197">
    <property type="entry name" value="RIIa"/>
    <property type="match status" value="1"/>
</dbReference>
<dbReference type="AlphaFoldDB" id="A0A915J4S2"/>
<dbReference type="SUPFAM" id="SSF47391">
    <property type="entry name" value="Dimerization-anchoring domain of cAMP-dependent PK regulatory subunit"/>
    <property type="match status" value="1"/>
</dbReference>
<dbReference type="SMART" id="SM00394">
    <property type="entry name" value="RIIa"/>
    <property type="match status" value="1"/>
</dbReference>